<organism evidence="1">
    <name type="scientific">Arundo donax</name>
    <name type="common">Giant reed</name>
    <name type="synonym">Donax arundinaceus</name>
    <dbReference type="NCBI Taxonomy" id="35708"/>
    <lineage>
        <taxon>Eukaryota</taxon>
        <taxon>Viridiplantae</taxon>
        <taxon>Streptophyta</taxon>
        <taxon>Embryophyta</taxon>
        <taxon>Tracheophyta</taxon>
        <taxon>Spermatophyta</taxon>
        <taxon>Magnoliopsida</taxon>
        <taxon>Liliopsida</taxon>
        <taxon>Poales</taxon>
        <taxon>Poaceae</taxon>
        <taxon>PACMAD clade</taxon>
        <taxon>Arundinoideae</taxon>
        <taxon>Arundineae</taxon>
        <taxon>Arundo</taxon>
    </lineage>
</organism>
<evidence type="ECO:0000313" key="1">
    <source>
        <dbReference type="EMBL" id="JAD61365.1"/>
    </source>
</evidence>
<protein>
    <submittedName>
        <fullName evidence="1">Uncharacterized protein</fullName>
    </submittedName>
</protein>
<proteinExistence type="predicted"/>
<reference evidence="1" key="2">
    <citation type="journal article" date="2015" name="Data Brief">
        <title>Shoot transcriptome of the giant reed, Arundo donax.</title>
        <authorList>
            <person name="Barrero R.A."/>
            <person name="Guerrero F.D."/>
            <person name="Moolhuijzen P."/>
            <person name="Goolsby J.A."/>
            <person name="Tidwell J."/>
            <person name="Bellgard S.E."/>
            <person name="Bellgard M.I."/>
        </authorList>
    </citation>
    <scope>NUCLEOTIDE SEQUENCE</scope>
    <source>
        <tissue evidence="1">Shoot tissue taken approximately 20 cm above the soil surface</tissue>
    </source>
</reference>
<dbReference type="AlphaFoldDB" id="A0A0A9BJG5"/>
<reference evidence="1" key="1">
    <citation type="submission" date="2014-09" db="EMBL/GenBank/DDBJ databases">
        <authorList>
            <person name="Magalhaes I.L.F."/>
            <person name="Oliveira U."/>
            <person name="Santos F.R."/>
            <person name="Vidigal T.H.D.A."/>
            <person name="Brescovit A.D."/>
            <person name="Santos A.J."/>
        </authorList>
    </citation>
    <scope>NUCLEOTIDE SEQUENCE</scope>
    <source>
        <tissue evidence="1">Shoot tissue taken approximately 20 cm above the soil surface</tissue>
    </source>
</reference>
<dbReference type="EMBL" id="GBRH01236530">
    <property type="protein sequence ID" value="JAD61365.1"/>
    <property type="molecule type" value="Transcribed_RNA"/>
</dbReference>
<sequence length="44" mass="4909">MRSACVQDLASISTVSNWQLSFATTLMKKLDLCTHTFSNLFPSN</sequence>
<accession>A0A0A9BJG5</accession>
<name>A0A0A9BJG5_ARUDO</name>